<sequence>MAIKDIYLLCKSDEFYLKSGHEASINLSLERAPPLLCTKLHGKVVSGCRPVSGATVKVFDKNFNPLYHTITDHDGYYSFINALKPGVYEIIAAADGYLISQSRLISLLPHKSMYVTLQLQPDKSVELATVYGVIRDEKNEPLPGTLVYIFNCNDADYPSAVTISNADGEYLVSGLKPGQYWISAFREGFSFPEKIHLSVLPKEMVCADLYLYIDLSATGTVSGKVVFNGSAVPHALTALYLTEYGRSRLIKIQKSNHMGFYLFTGLKPGKYVVKAKLESHGPPLPEKE</sequence>
<dbReference type="GO" id="GO:0004180">
    <property type="term" value="F:carboxypeptidase activity"/>
    <property type="evidence" value="ECO:0007669"/>
    <property type="project" value="UniProtKB-KW"/>
</dbReference>
<dbReference type="STRING" id="1122930.SAMN02745168_0372"/>
<keyword evidence="2" id="KW-0645">Protease</keyword>
<dbReference type="PANTHER" id="PTHR23303">
    <property type="entry name" value="CARBOXYPEPTIDASE REGULATORY REGION-CONTAINING"/>
    <property type="match status" value="1"/>
</dbReference>
<evidence type="ECO:0000256" key="1">
    <source>
        <dbReference type="ARBA" id="ARBA00022729"/>
    </source>
</evidence>
<keyword evidence="1" id="KW-0732">Signal</keyword>
<dbReference type="SUPFAM" id="SSF49464">
    <property type="entry name" value="Carboxypeptidase regulatory domain-like"/>
    <property type="match status" value="2"/>
</dbReference>
<keyword evidence="2" id="KW-0121">Carboxypeptidase</keyword>
<accession>A0A1W1YFG7</accession>
<dbReference type="InterPro" id="IPR008969">
    <property type="entry name" value="CarboxyPept-like_regulatory"/>
</dbReference>
<protein>
    <submittedName>
        <fullName evidence="2">Carboxypeptidase regulatory-like domain-containing protein</fullName>
    </submittedName>
</protein>
<evidence type="ECO:0000313" key="2">
    <source>
        <dbReference type="EMBL" id="SMC34571.1"/>
    </source>
</evidence>
<name>A0A1W1YFG7_9FIRM</name>
<dbReference type="PANTHER" id="PTHR23303:SF14">
    <property type="entry name" value="BOS COMPLEX SUBUNIT NOMO1-RELATED"/>
    <property type="match status" value="1"/>
</dbReference>
<gene>
    <name evidence="2" type="ORF">SAMN02745168_0372</name>
</gene>
<organism evidence="2 3">
    <name type="scientific">Papillibacter cinnamivorans DSM 12816</name>
    <dbReference type="NCBI Taxonomy" id="1122930"/>
    <lineage>
        <taxon>Bacteria</taxon>
        <taxon>Bacillati</taxon>
        <taxon>Bacillota</taxon>
        <taxon>Clostridia</taxon>
        <taxon>Eubacteriales</taxon>
        <taxon>Oscillospiraceae</taxon>
        <taxon>Papillibacter</taxon>
    </lineage>
</organism>
<proteinExistence type="predicted"/>
<dbReference type="EMBL" id="FWXW01000001">
    <property type="protein sequence ID" value="SMC34571.1"/>
    <property type="molecule type" value="Genomic_DNA"/>
</dbReference>
<dbReference type="AlphaFoldDB" id="A0A1W1YFG7"/>
<dbReference type="RefSeq" id="WP_084233023.1">
    <property type="nucleotide sequence ID" value="NZ_FWXW01000001.1"/>
</dbReference>
<dbReference type="InterPro" id="IPR051417">
    <property type="entry name" value="SDr/BOS_complex"/>
</dbReference>
<keyword evidence="2" id="KW-0378">Hydrolase</keyword>
<evidence type="ECO:0000313" key="3">
    <source>
        <dbReference type="Proteomes" id="UP000192790"/>
    </source>
</evidence>
<dbReference type="OrthoDB" id="9804660at2"/>
<dbReference type="Pfam" id="PF13620">
    <property type="entry name" value="CarboxypepD_reg"/>
    <property type="match status" value="2"/>
</dbReference>
<dbReference type="Proteomes" id="UP000192790">
    <property type="component" value="Unassembled WGS sequence"/>
</dbReference>
<reference evidence="2 3" key="1">
    <citation type="submission" date="2017-04" db="EMBL/GenBank/DDBJ databases">
        <authorList>
            <person name="Afonso C.L."/>
            <person name="Miller P.J."/>
            <person name="Scott M.A."/>
            <person name="Spackman E."/>
            <person name="Goraichik I."/>
            <person name="Dimitrov K.M."/>
            <person name="Suarez D.L."/>
            <person name="Swayne D.E."/>
        </authorList>
    </citation>
    <scope>NUCLEOTIDE SEQUENCE [LARGE SCALE GENOMIC DNA]</scope>
    <source>
        <strain evidence="2 3">DSM 12816</strain>
    </source>
</reference>
<keyword evidence="3" id="KW-1185">Reference proteome</keyword>
<dbReference type="Gene3D" id="2.60.40.1120">
    <property type="entry name" value="Carboxypeptidase-like, regulatory domain"/>
    <property type="match status" value="2"/>
</dbReference>